<feature type="domain" description="OTU" evidence="1">
    <location>
        <begin position="96"/>
        <end position="190"/>
    </location>
</feature>
<dbReference type="EMBL" id="LN846998">
    <property type="protein sequence ID" value="CRI38109.1"/>
    <property type="molecule type" value="Genomic_DNA"/>
</dbReference>
<evidence type="ECO:0000313" key="4">
    <source>
        <dbReference type="EMBL" id="CRI45971.1"/>
    </source>
</evidence>
<accession>A0A0F7WIS2</accession>
<evidence type="ECO:0000313" key="2">
    <source>
        <dbReference type="EMBL" id="CRI38109.1"/>
    </source>
</evidence>
<dbReference type="PROSITE" id="PS50802">
    <property type="entry name" value="OTU"/>
    <property type="match status" value="1"/>
</dbReference>
<dbReference type="SUPFAM" id="SSF54001">
    <property type="entry name" value="Cysteine proteinases"/>
    <property type="match status" value="1"/>
</dbReference>
<evidence type="ECO:0000313" key="3">
    <source>
        <dbReference type="EMBL" id="CRI43730.1"/>
    </source>
</evidence>
<sequence>MPLRPSSQGYWQCLNRMVSMVLRRAPLPLPAMQVDPILGDFNPHFVASYPNRIDNEPMYFQIKQFKKIAQNPDLPQQHRRLAQLSLEQALYLNDNYYLVNVPGDGNCFYRAYAVGWLSALYEESSRNDIVFEQEATRLLDLPFASSSPANANLCAEMAELLQLCSTYCSFIDLYDGVILSQKHTATLIAFLRKLSAYAIRQQIAASSNEETARALFISDMQDDLLPSVLEFLAANRPYSELFQNLIDHSALPYMQSRDKLFLLLEHLPALFLTDAELQKMSPEDQQLRKQYEREIREAFAKLSRRIADSGWDTERFNAIVKDHLPEAIRCQYSRFLATIENRRSGDLPWSPALSFFAFLCTCPSVRFHKLCATFYKSLEDIIIASAPPQRSIQEILQISNASLSYLNEDLDSSWQREVISSNIMTILTTHESLTLESSMPQLETLHKRIANLLKNVISTSFETPPLSNQPDLLSNLVNKLLVAIHSKLELKEHFNTVCSARSLRLTRDEGSGLSQEQDLLYTQAVQLLFFILQHPQVNNRPETKDAVKELKMLLLPFLQYAFKKVENEKKLQKLLRSILGSLVLKPPARYPSTPSNKDKETFCKFWSRHPEVMVLDPILEKNCMQFLRATFPNYQLETEAILLEKEIESTFRNGWNVFLTRLNLFGSKLGSPSSPTALSDQFSKSFLIFCFLNNYPKLLQKKTPLAARLDAFQREASHRFTQVKDKLLLSLKYGFPLATATINQYSRARDQLICNLLKNTVTASDGFCRSGFRQSLIGYLHSLSSNELGDILDDVKEQAEANDVAAMTTVPLQPFAVCLIMSDRDTVSEENIENFVAMHGFLNTISPERDARIFLIRFPNHYGCLLPRNPRTEDQNSKPDSSNP</sequence>
<dbReference type="AlphaFoldDB" id="A0A0F7WIS2"/>
<dbReference type="InterPro" id="IPR038765">
    <property type="entry name" value="Papain-like_cys_pep_sf"/>
</dbReference>
<dbReference type="PATRIC" id="fig|83558.15.peg.522"/>
<dbReference type="EMBL" id="LN847181">
    <property type="protein sequence ID" value="CRI43730.1"/>
    <property type="molecule type" value="Genomic_DNA"/>
</dbReference>
<evidence type="ECO:0000259" key="1">
    <source>
        <dbReference type="PROSITE" id="PS50802"/>
    </source>
</evidence>
<organism evidence="2">
    <name type="scientific">Chlamydia pneumoniae</name>
    <name type="common">Chlamydophila pneumoniae</name>
    <dbReference type="NCBI Taxonomy" id="83558"/>
    <lineage>
        <taxon>Bacteria</taxon>
        <taxon>Pseudomonadati</taxon>
        <taxon>Chlamydiota</taxon>
        <taxon>Chlamydiia</taxon>
        <taxon>Chlamydiales</taxon>
        <taxon>Chlamydiaceae</taxon>
        <taxon>Chlamydia/Chlamydophila group</taxon>
        <taxon>Chlamydia</taxon>
    </lineage>
</organism>
<dbReference type="InterPro" id="IPR003323">
    <property type="entry name" value="OTU_dom"/>
</dbReference>
<protein>
    <submittedName>
        <fullName evidence="2">Uncharacterized protein CPn_0483/CP_0271/CPj0483/CpB0503</fullName>
    </submittedName>
</protein>
<evidence type="ECO:0000313" key="5">
    <source>
        <dbReference type="EMBL" id="CRI50523.1"/>
    </source>
</evidence>
<dbReference type="EMBL" id="LN847240">
    <property type="protein sequence ID" value="CRI50523.1"/>
    <property type="molecule type" value="Genomic_DNA"/>
</dbReference>
<dbReference type="EMBL" id="LN847227">
    <property type="protein sequence ID" value="CRI45971.1"/>
    <property type="molecule type" value="Genomic_DNA"/>
</dbReference>
<name>A0A0F7WIS2_CHLPN</name>
<proteinExistence type="predicted"/>
<reference evidence="2" key="1">
    <citation type="submission" date="2015-05" db="EMBL/GenBank/DDBJ databases">
        <authorList>
            <person name="Rattei Thomas"/>
        </authorList>
    </citation>
    <scope>NUCLEOTIDE SEQUENCE</scope>
    <source>
        <strain evidence="2">CV15</strain>
        <strain evidence="3">H12</strain>
        <strain evidence="4">MUL2216</strain>
        <strain evidence="5">PB1</strain>
    </source>
</reference>
<gene>
    <name evidence="2" type="ORF">BN1224_CV15_B_04320</name>
    <name evidence="3" type="ORF">BN1224_H12_EA_00120</name>
    <name evidence="4" type="ORF">BN1224_MUL2216_F_00260</name>
    <name evidence="5" type="ORF">BN1224_PB1_B_04920</name>
</gene>